<dbReference type="InterPro" id="IPR000184">
    <property type="entry name" value="Bac_surfAg_D15"/>
</dbReference>
<dbReference type="Gene3D" id="2.40.160.50">
    <property type="entry name" value="membrane protein fhac: a member of the omp85/tpsb transporter family"/>
    <property type="match status" value="1"/>
</dbReference>
<evidence type="ECO:0000256" key="3">
    <source>
        <dbReference type="ARBA" id="ARBA00023136"/>
    </source>
</evidence>
<evidence type="ECO:0000313" key="7">
    <source>
        <dbReference type="Proteomes" id="UP001169760"/>
    </source>
</evidence>
<dbReference type="PANTHER" id="PTHR12815">
    <property type="entry name" value="SORTING AND ASSEMBLY MACHINERY SAMM50 PROTEIN FAMILY MEMBER"/>
    <property type="match status" value="1"/>
</dbReference>
<comment type="subcellular location">
    <subcellularLocation>
        <location evidence="1">Membrane</location>
    </subcellularLocation>
</comment>
<dbReference type="RefSeq" id="WP_303492653.1">
    <property type="nucleotide sequence ID" value="NZ_JAUOPB010000006.1"/>
</dbReference>
<dbReference type="InterPro" id="IPR039910">
    <property type="entry name" value="D15-like"/>
</dbReference>
<keyword evidence="2" id="KW-1134">Transmembrane beta strand</keyword>
<evidence type="ECO:0000259" key="4">
    <source>
        <dbReference type="Pfam" id="PF01103"/>
    </source>
</evidence>
<sequence length="613" mass="68147">MLFKFKAPVFSSAAFIGYLIYAALLLGSNTSAHALGLDIFSNTSSYTLTLNSPESDSARKALEEELNNRLKENLRYQPKLKTMPARRRVKEEVEVLEKTLTSMGYYSGEVNYRIFHGQTEDDNATIEYSVDSGAQYKVSKIAFNFPKHVAKPSNIPLQIGDAVKAQSVLGAQAFIENYINDNYCLYEINLSYNVTLHASKAGADIVFTLQQSPDALFGEISFKGQTSIKLDYLTRQAKLEPGTCFKRKQVDETRLQLLQSNLLVSVDYKYDLNPSYNPDVPSKVDITFHLNERHHRTVKTGLNYSTDGGLGMQVGWEHRNLFGSAENLSLDTGFNEISRFATGRYILPRFIIDNQDLTLRSHFERETTDAYDSTRAEGSGIVARQLGDHTSAEVGLALTYADIVEAEQSETYNLISIPVGFTYDYRNSLLNATRGWMFNTSLTPFADISKQDTRFMRWTATTSVYASKTDWAMSPTVALRVSTGSISGAALNDVPADQRFYVGGGGSVRGYSYQSLGELTESEPDGGKSFGEVSAELRTRFAGNWGLVLFLDGGYAYASEAPAFGHDFLWGAGLGLRYHTSFAPIRVDFGFPLDKREGIDDSFQLYISIGQAF</sequence>
<gene>
    <name evidence="6" type="ORF">Q4521_09700</name>
</gene>
<dbReference type="EMBL" id="JAUOPB010000006">
    <property type="protein sequence ID" value="MDO6422748.1"/>
    <property type="molecule type" value="Genomic_DNA"/>
</dbReference>
<evidence type="ECO:0000313" key="6">
    <source>
        <dbReference type="EMBL" id="MDO6422748.1"/>
    </source>
</evidence>
<proteinExistence type="predicted"/>
<reference evidence="6" key="1">
    <citation type="submission" date="2023-07" db="EMBL/GenBank/DDBJ databases">
        <title>Genome content predicts the carbon catabolic preferences of heterotrophic bacteria.</title>
        <authorList>
            <person name="Gralka M."/>
        </authorList>
    </citation>
    <scope>NUCLEOTIDE SEQUENCE</scope>
    <source>
        <strain evidence="6">I3M17_2</strain>
    </source>
</reference>
<dbReference type="PANTHER" id="PTHR12815:SF42">
    <property type="entry name" value="BACTERIAL SURFACE ANTIGEN (D15) DOMAIN-CONTAINING PROTEIN"/>
    <property type="match status" value="1"/>
</dbReference>
<keyword evidence="2" id="KW-0812">Transmembrane</keyword>
<evidence type="ECO:0000256" key="1">
    <source>
        <dbReference type="ARBA" id="ARBA00004370"/>
    </source>
</evidence>
<dbReference type="Proteomes" id="UP001169760">
    <property type="component" value="Unassembled WGS sequence"/>
</dbReference>
<organism evidence="6 7">
    <name type="scientific">Saccharophagus degradans</name>
    <dbReference type="NCBI Taxonomy" id="86304"/>
    <lineage>
        <taxon>Bacteria</taxon>
        <taxon>Pseudomonadati</taxon>
        <taxon>Pseudomonadota</taxon>
        <taxon>Gammaproteobacteria</taxon>
        <taxon>Cellvibrionales</taxon>
        <taxon>Cellvibrionaceae</taxon>
        <taxon>Saccharophagus</taxon>
    </lineage>
</organism>
<evidence type="ECO:0000259" key="5">
    <source>
        <dbReference type="Pfam" id="PF07244"/>
    </source>
</evidence>
<feature type="domain" description="POTRA" evidence="5">
    <location>
        <begin position="217"/>
        <end position="293"/>
    </location>
</feature>
<name>A0AAW7X513_9GAMM</name>
<feature type="domain" description="Bacterial surface antigen (D15)" evidence="4">
    <location>
        <begin position="320"/>
        <end position="613"/>
    </location>
</feature>
<dbReference type="Gene3D" id="3.10.20.310">
    <property type="entry name" value="membrane protein fhac"/>
    <property type="match status" value="1"/>
</dbReference>
<dbReference type="Pfam" id="PF01103">
    <property type="entry name" value="Omp85"/>
    <property type="match status" value="1"/>
</dbReference>
<protein>
    <submittedName>
        <fullName evidence="6">BamA/TamA family outer membrane protein</fullName>
    </submittedName>
</protein>
<dbReference type="Pfam" id="PF07244">
    <property type="entry name" value="POTRA"/>
    <property type="match status" value="1"/>
</dbReference>
<keyword evidence="3" id="KW-0472">Membrane</keyword>
<accession>A0AAW7X513</accession>
<dbReference type="InterPro" id="IPR010827">
    <property type="entry name" value="BamA/TamA_POTRA"/>
</dbReference>
<dbReference type="GO" id="GO:0019867">
    <property type="term" value="C:outer membrane"/>
    <property type="evidence" value="ECO:0007669"/>
    <property type="project" value="InterPro"/>
</dbReference>
<comment type="caution">
    <text evidence="6">The sequence shown here is derived from an EMBL/GenBank/DDBJ whole genome shotgun (WGS) entry which is preliminary data.</text>
</comment>
<dbReference type="AlphaFoldDB" id="A0AAW7X513"/>
<evidence type="ECO:0000256" key="2">
    <source>
        <dbReference type="ARBA" id="ARBA00022452"/>
    </source>
</evidence>